<dbReference type="Gene3D" id="3.30.450.20">
    <property type="entry name" value="PAS domain"/>
    <property type="match status" value="1"/>
</dbReference>
<feature type="transmembrane region" description="Helical" evidence="3">
    <location>
        <begin position="104"/>
        <end position="123"/>
    </location>
</feature>
<evidence type="ECO:0000313" key="6">
    <source>
        <dbReference type="Proteomes" id="UP000001426"/>
    </source>
</evidence>
<dbReference type="CDD" id="cd01949">
    <property type="entry name" value="GGDEF"/>
    <property type="match status" value="1"/>
</dbReference>
<accession>A0AAE9Y179</accession>
<feature type="transmembrane region" description="Helical" evidence="3">
    <location>
        <begin position="12"/>
        <end position="31"/>
    </location>
</feature>
<dbReference type="EMBL" id="CP116810">
    <property type="protein sequence ID" value="WCL94299.1"/>
    <property type="molecule type" value="Genomic_DNA"/>
</dbReference>
<keyword evidence="3" id="KW-1133">Transmembrane helix</keyword>
<evidence type="ECO:0000259" key="4">
    <source>
        <dbReference type="PROSITE" id="PS50887"/>
    </source>
</evidence>
<dbReference type="SUPFAM" id="SSF55073">
    <property type="entry name" value="Nucleotide cyclase"/>
    <property type="match status" value="1"/>
</dbReference>
<dbReference type="Pfam" id="PF00990">
    <property type="entry name" value="GGDEF"/>
    <property type="match status" value="1"/>
</dbReference>
<evidence type="ECO:0000313" key="5">
    <source>
        <dbReference type="EMBL" id="WCL94299.1"/>
    </source>
</evidence>
<evidence type="ECO:0000256" key="2">
    <source>
        <dbReference type="ARBA" id="ARBA00034247"/>
    </source>
</evidence>
<name>A0AAE9Y179_RHOPA</name>
<keyword evidence="5" id="KW-0808">Transferase</keyword>
<dbReference type="GeneID" id="70035392"/>
<dbReference type="Gene3D" id="3.30.70.270">
    <property type="match status" value="1"/>
</dbReference>
<protein>
    <recommendedName>
        <fullName evidence="1">diguanylate cyclase</fullName>
        <ecNumber evidence="1">2.7.7.65</ecNumber>
    </recommendedName>
</protein>
<dbReference type="NCBIfam" id="TIGR00254">
    <property type="entry name" value="GGDEF"/>
    <property type="match status" value="1"/>
</dbReference>
<dbReference type="PANTHER" id="PTHR45138">
    <property type="entry name" value="REGULATORY COMPONENTS OF SENSORY TRANSDUCTION SYSTEM"/>
    <property type="match status" value="1"/>
</dbReference>
<sequence>MSLFLTAQLDFIFFFYGLAFILLGAVCFSVARGAEARTSRIDLLGWFGVLHGGSEWLDLSALVIDDAPGFQALRTAVMTVSYLFLLEFARLAAIRLGAKLPGRWVYIPLLLTIAVIGVVDGQVSANIAARYAIGFVGAIGTCAVLVIRARTVEIISRRLVLCAALCFGFYGVAAGLIVPAGEFWPASTLNQNWFMKLTGVPIQLVRGLLAVALAVTLWSAWGRLLAITVDSKFYTAYLRRHFLTTLAALAVVFVGGWALTDFLGGIYKDNIQAEAQGDLNLLVARLSGETATVEAMVKALSGSHAVLSLLTGDSRAPRAQTVLVRNVDASGATLGQILDASGSVVASSDDRELKLLGAPNAATASYFQLAMAGGEGRQFVQDAESGLAGYVASYPIRREDGVVVGVAMLKKSFDKLSASLQTFDRPFFFINSDGVVMLSNRPDTLDRSLWPVRTRVTLAEQFGASGGPPMLASEITTAAWTTFDGRRGYVLRGAIPQSDWSMLIVSPLAGMFASRFLGIVITLQLALSTLFHFLGKQHGVRESLQMQRRADLQVLADNLEVKATTDPLTGLFNRAKFDLVLRHELIRAERYGTQLALIVYDIDHFKEVNDAHGHQAGDRVLVQLSEIVSCEIRQTDLLVRWGGEEFVVVLPATDGMTACLVADKLGRAIAQATFDLVGTITCSFGVSDFVIGDSVDTLLARTDNALYRAKMNGRNRVEFAPASPNLAPTLELR</sequence>
<gene>
    <name evidence="5" type="ORF">TX73_021305</name>
</gene>
<feature type="transmembrane region" description="Helical" evidence="3">
    <location>
        <begin position="129"/>
        <end position="147"/>
    </location>
</feature>
<dbReference type="FunFam" id="3.30.70.270:FF:000001">
    <property type="entry name" value="Diguanylate cyclase domain protein"/>
    <property type="match status" value="1"/>
</dbReference>
<feature type="transmembrane region" description="Helical" evidence="3">
    <location>
        <begin position="200"/>
        <end position="221"/>
    </location>
</feature>
<keyword evidence="6" id="KW-1185">Reference proteome</keyword>
<dbReference type="InterPro" id="IPR000160">
    <property type="entry name" value="GGDEF_dom"/>
</dbReference>
<dbReference type="InterPro" id="IPR043128">
    <property type="entry name" value="Rev_trsase/Diguanyl_cyclase"/>
</dbReference>
<dbReference type="GO" id="GO:0052621">
    <property type="term" value="F:diguanylate cyclase activity"/>
    <property type="evidence" value="ECO:0007669"/>
    <property type="project" value="UniProtKB-EC"/>
</dbReference>
<keyword evidence="3" id="KW-0812">Transmembrane</keyword>
<dbReference type="Proteomes" id="UP000001426">
    <property type="component" value="Chromosome"/>
</dbReference>
<dbReference type="AlphaFoldDB" id="A0AAE9Y179"/>
<dbReference type="SMART" id="SM00267">
    <property type="entry name" value="GGDEF"/>
    <property type="match status" value="1"/>
</dbReference>
<feature type="transmembrane region" description="Helical" evidence="3">
    <location>
        <begin position="159"/>
        <end position="180"/>
    </location>
</feature>
<keyword evidence="5" id="KW-0548">Nucleotidyltransferase</keyword>
<dbReference type="PROSITE" id="PS50887">
    <property type="entry name" value="GGDEF"/>
    <property type="match status" value="1"/>
</dbReference>
<dbReference type="InterPro" id="IPR050469">
    <property type="entry name" value="Diguanylate_Cyclase"/>
</dbReference>
<dbReference type="InterPro" id="IPR029787">
    <property type="entry name" value="Nucleotide_cyclase"/>
</dbReference>
<dbReference type="PANTHER" id="PTHR45138:SF9">
    <property type="entry name" value="DIGUANYLATE CYCLASE DGCM-RELATED"/>
    <property type="match status" value="1"/>
</dbReference>
<feature type="domain" description="GGDEF" evidence="4">
    <location>
        <begin position="593"/>
        <end position="722"/>
    </location>
</feature>
<evidence type="ECO:0000256" key="1">
    <source>
        <dbReference type="ARBA" id="ARBA00012528"/>
    </source>
</evidence>
<comment type="catalytic activity">
    <reaction evidence="2">
        <text>2 GTP = 3',3'-c-di-GMP + 2 diphosphate</text>
        <dbReference type="Rhea" id="RHEA:24898"/>
        <dbReference type="ChEBI" id="CHEBI:33019"/>
        <dbReference type="ChEBI" id="CHEBI:37565"/>
        <dbReference type="ChEBI" id="CHEBI:58805"/>
        <dbReference type="EC" id="2.7.7.65"/>
    </reaction>
</comment>
<dbReference type="KEGG" id="rpa:TX73_021305"/>
<feature type="transmembrane region" description="Helical" evidence="3">
    <location>
        <begin position="242"/>
        <end position="260"/>
    </location>
</feature>
<evidence type="ECO:0000256" key="3">
    <source>
        <dbReference type="SAM" id="Phobius"/>
    </source>
</evidence>
<organism evidence="5 6">
    <name type="scientific">Rhodopseudomonas palustris (strain ATCC BAA-98 / CGA009)</name>
    <dbReference type="NCBI Taxonomy" id="258594"/>
    <lineage>
        <taxon>Bacteria</taxon>
        <taxon>Pseudomonadati</taxon>
        <taxon>Pseudomonadota</taxon>
        <taxon>Alphaproteobacteria</taxon>
        <taxon>Hyphomicrobiales</taxon>
        <taxon>Nitrobacteraceae</taxon>
        <taxon>Rhodopseudomonas</taxon>
    </lineage>
</organism>
<reference evidence="5 6" key="1">
    <citation type="journal article" date="2004" name="Nat. Biotechnol.">
        <title>Complete genome sequence of the metabolically versatile photosynthetic bacterium Rhodopseudomonas palustris.</title>
        <authorList>
            <person name="Larimer F.W."/>
            <person name="Chain P."/>
            <person name="Hauser L."/>
            <person name="Lamerdin J."/>
            <person name="Malfatti S."/>
            <person name="Do L."/>
            <person name="Land M.L."/>
            <person name="Pelletier D.A."/>
            <person name="Beatty J.T."/>
            <person name="Lang A.S."/>
            <person name="Tabita F.R."/>
            <person name="Gibson J.L."/>
            <person name="Hanson T.E."/>
            <person name="Bobst C."/>
            <person name="Torres J.L."/>
            <person name="Peres C."/>
            <person name="Harrison F.H."/>
            <person name="Gibson J."/>
            <person name="Harwood C.S."/>
        </authorList>
    </citation>
    <scope>NUCLEOTIDE SEQUENCE [LARGE SCALE GENOMIC DNA]</scope>
    <source>
        <strain evidence="6">ATCC BAA-98 / CGA009</strain>
    </source>
</reference>
<proteinExistence type="predicted"/>
<feature type="transmembrane region" description="Helical" evidence="3">
    <location>
        <begin position="70"/>
        <end position="92"/>
    </location>
</feature>
<dbReference type="EC" id="2.7.7.65" evidence="1"/>
<dbReference type="RefSeq" id="WP_042441269.1">
    <property type="nucleotide sequence ID" value="NZ_CP116810.1"/>
</dbReference>
<keyword evidence="3" id="KW-0472">Membrane</keyword>